<dbReference type="GO" id="GO:0015035">
    <property type="term" value="F:protein-disulfide reductase activity"/>
    <property type="evidence" value="ECO:0007669"/>
    <property type="project" value="InterPro"/>
</dbReference>
<feature type="transmembrane region" description="Helical" evidence="8">
    <location>
        <begin position="147"/>
        <end position="169"/>
    </location>
</feature>
<evidence type="ECO:0000313" key="10">
    <source>
        <dbReference type="Proteomes" id="UP000182101"/>
    </source>
</evidence>
<name>A0AAC9JFQ9_9ALTE</name>
<sequence>MTLYSVFSPSRSHYLSLAVFALLFNAFALYLQYGEGLQPCVTCIDIRVGLWGVFVLSMLASLKRSVSLLFAALSACCLFFSWYEIHQSLNSLYSPTGFLSACELRPAISEIIPIDDWLPALFGVKGMCGKAFWSFAGVELEVVKATFFAISLLAGYHITALFNGIISFFKGS</sequence>
<dbReference type="SUPFAM" id="SSF158442">
    <property type="entry name" value="DsbB-like"/>
    <property type="match status" value="1"/>
</dbReference>
<feature type="transmembrane region" description="Helical" evidence="8">
    <location>
        <begin position="12"/>
        <end position="30"/>
    </location>
</feature>
<dbReference type="EMBL" id="CP018025">
    <property type="protein sequence ID" value="APD92232.1"/>
    <property type="molecule type" value="Genomic_DNA"/>
</dbReference>
<keyword evidence="4" id="KW-0249">Electron transport</keyword>
<dbReference type="InterPro" id="IPR003752">
    <property type="entry name" value="DiS_bond_form_DsbB/BdbC"/>
</dbReference>
<evidence type="ECO:0000256" key="7">
    <source>
        <dbReference type="ARBA" id="ARBA00023284"/>
    </source>
</evidence>
<gene>
    <name evidence="9" type="ORF">BM524_20160</name>
</gene>
<protein>
    <recommendedName>
        <fullName evidence="11">Disulfide bond formation protein B</fullName>
    </recommendedName>
</protein>
<feature type="transmembrane region" description="Helical" evidence="8">
    <location>
        <begin position="66"/>
        <end position="83"/>
    </location>
</feature>
<evidence type="ECO:0000256" key="2">
    <source>
        <dbReference type="ARBA" id="ARBA00022475"/>
    </source>
</evidence>
<evidence type="ECO:0000256" key="1">
    <source>
        <dbReference type="ARBA" id="ARBA00004651"/>
    </source>
</evidence>
<keyword evidence="5 8" id="KW-1133">Transmembrane helix</keyword>
<evidence type="ECO:0000256" key="3">
    <source>
        <dbReference type="ARBA" id="ARBA00022692"/>
    </source>
</evidence>
<feature type="transmembrane region" description="Helical" evidence="8">
    <location>
        <begin position="36"/>
        <end position="59"/>
    </location>
</feature>
<evidence type="ECO:0008006" key="11">
    <source>
        <dbReference type="Google" id="ProtNLM"/>
    </source>
</evidence>
<dbReference type="InterPro" id="IPR023380">
    <property type="entry name" value="DsbB-like_sf"/>
</dbReference>
<dbReference type="GO" id="GO:0006457">
    <property type="term" value="P:protein folding"/>
    <property type="evidence" value="ECO:0007669"/>
    <property type="project" value="InterPro"/>
</dbReference>
<keyword evidence="6 8" id="KW-0472">Membrane</keyword>
<dbReference type="InterPro" id="IPR050183">
    <property type="entry name" value="DsbB"/>
</dbReference>
<dbReference type="GO" id="GO:0005886">
    <property type="term" value="C:plasma membrane"/>
    <property type="evidence" value="ECO:0007669"/>
    <property type="project" value="UniProtKB-SubCell"/>
</dbReference>
<evidence type="ECO:0000256" key="5">
    <source>
        <dbReference type="ARBA" id="ARBA00022989"/>
    </source>
</evidence>
<comment type="subcellular location">
    <subcellularLocation>
        <location evidence="1">Cell membrane</location>
        <topology evidence="1">Multi-pass membrane protein</topology>
    </subcellularLocation>
</comment>
<dbReference type="Proteomes" id="UP000182101">
    <property type="component" value="Plasmid pAMCP48-600"/>
</dbReference>
<keyword evidence="3 8" id="KW-0812">Transmembrane</keyword>
<evidence type="ECO:0000313" key="9">
    <source>
        <dbReference type="EMBL" id="APD92232.1"/>
    </source>
</evidence>
<dbReference type="PANTHER" id="PTHR36570:SF2">
    <property type="entry name" value="DISULFIDE BOND FORMATION PROTEIN B"/>
    <property type="match status" value="1"/>
</dbReference>
<dbReference type="Gene3D" id="1.20.1550.10">
    <property type="entry name" value="DsbB-like"/>
    <property type="match status" value="1"/>
</dbReference>
<dbReference type="AlphaFoldDB" id="A0AAC9JFQ9"/>
<reference evidence="9 10" key="1">
    <citation type="submission" date="2016-11" db="EMBL/GenBank/DDBJ databases">
        <title>Networking in microbes: conjugative elements and plasmids in the genus Alteromonas.</title>
        <authorList>
            <person name="Lopez-Perez M."/>
            <person name="Ramon-Marco N."/>
            <person name="Rodriguez-Valera F."/>
        </authorList>
    </citation>
    <scope>NUCLEOTIDE SEQUENCE [LARGE SCALE GENOMIC DNA]</scope>
    <source>
        <strain evidence="9 10">CP48</strain>
        <plasmid evidence="10">pamcp48-600</plasmid>
    </source>
</reference>
<accession>A0AAC9JFQ9</accession>
<keyword evidence="7" id="KW-0676">Redox-active center</keyword>
<dbReference type="Pfam" id="PF02600">
    <property type="entry name" value="DsbB"/>
    <property type="match status" value="1"/>
</dbReference>
<dbReference type="RefSeq" id="WP_071960845.1">
    <property type="nucleotide sequence ID" value="NZ_CP018025.1"/>
</dbReference>
<dbReference type="PANTHER" id="PTHR36570">
    <property type="entry name" value="DISULFIDE BOND FORMATION PROTEIN B"/>
    <property type="match status" value="1"/>
</dbReference>
<keyword evidence="9" id="KW-0614">Plasmid</keyword>
<organism evidence="9 10">
    <name type="scientific">Alteromonas mediterranea</name>
    <dbReference type="NCBI Taxonomy" id="314275"/>
    <lineage>
        <taxon>Bacteria</taxon>
        <taxon>Pseudomonadati</taxon>
        <taxon>Pseudomonadota</taxon>
        <taxon>Gammaproteobacteria</taxon>
        <taxon>Alteromonadales</taxon>
        <taxon>Alteromonadaceae</taxon>
        <taxon>Alteromonas/Salinimonas group</taxon>
        <taxon>Alteromonas</taxon>
    </lineage>
</organism>
<keyword evidence="4" id="KW-0813">Transport</keyword>
<evidence type="ECO:0000256" key="8">
    <source>
        <dbReference type="SAM" id="Phobius"/>
    </source>
</evidence>
<evidence type="ECO:0000256" key="4">
    <source>
        <dbReference type="ARBA" id="ARBA00022982"/>
    </source>
</evidence>
<evidence type="ECO:0000256" key="6">
    <source>
        <dbReference type="ARBA" id="ARBA00023136"/>
    </source>
</evidence>
<proteinExistence type="predicted"/>
<geneLocation type="plasmid" evidence="10">
    <name>pamcp48-600</name>
</geneLocation>
<keyword evidence="2" id="KW-1003">Cell membrane</keyword>